<dbReference type="Proteomes" id="UP000268014">
    <property type="component" value="Unassembled WGS sequence"/>
</dbReference>
<evidence type="ECO:0000259" key="1">
    <source>
        <dbReference type="Pfam" id="PF25772"/>
    </source>
</evidence>
<evidence type="ECO:0000313" key="2">
    <source>
        <dbReference type="EMBL" id="VDO09148.1"/>
    </source>
</evidence>
<name>A0A0N4VVP6_HAEPC</name>
<evidence type="ECO:0000313" key="4">
    <source>
        <dbReference type="WBParaSite" id="HPLM_0000136601-mRNA-1"/>
    </source>
</evidence>
<dbReference type="SUPFAM" id="SSF48371">
    <property type="entry name" value="ARM repeat"/>
    <property type="match status" value="1"/>
</dbReference>
<dbReference type="PANTHER" id="PTHR48287">
    <property type="entry name" value="ARM REPEAT SUPERFAMILY PROTEIN"/>
    <property type="match status" value="1"/>
</dbReference>
<organism evidence="4">
    <name type="scientific">Haemonchus placei</name>
    <name type="common">Barber's pole worm</name>
    <dbReference type="NCBI Taxonomy" id="6290"/>
    <lineage>
        <taxon>Eukaryota</taxon>
        <taxon>Metazoa</taxon>
        <taxon>Ecdysozoa</taxon>
        <taxon>Nematoda</taxon>
        <taxon>Chromadorea</taxon>
        <taxon>Rhabditida</taxon>
        <taxon>Rhabditina</taxon>
        <taxon>Rhabditomorpha</taxon>
        <taxon>Strongyloidea</taxon>
        <taxon>Trichostrongylidae</taxon>
        <taxon>Haemonchus</taxon>
    </lineage>
</organism>
<dbReference type="PANTHER" id="PTHR48287:SF1">
    <property type="entry name" value="ARM REPEAT SUPERFAMILY PROTEIN"/>
    <property type="match status" value="1"/>
</dbReference>
<reference evidence="4" key="1">
    <citation type="submission" date="2017-02" db="UniProtKB">
        <authorList>
            <consortium name="WormBaseParasite"/>
        </authorList>
    </citation>
    <scope>IDENTIFICATION</scope>
</reference>
<dbReference type="WBParaSite" id="HPLM_0000136601-mRNA-1">
    <property type="protein sequence ID" value="HPLM_0000136601-mRNA-1"/>
    <property type="gene ID" value="HPLM_0000136601"/>
</dbReference>
<dbReference type="OMA" id="LIHEICC"/>
<gene>
    <name evidence="2" type="ORF">HPLM_LOCUS1366</name>
</gene>
<dbReference type="InterPro" id="IPR016024">
    <property type="entry name" value="ARM-type_fold"/>
</dbReference>
<evidence type="ECO:0000313" key="3">
    <source>
        <dbReference type="Proteomes" id="UP000268014"/>
    </source>
</evidence>
<dbReference type="AlphaFoldDB" id="A0A0N4VVP6"/>
<dbReference type="InterPro" id="IPR052087">
    <property type="entry name" value="RRP12"/>
</dbReference>
<feature type="domain" description="RRP12 N-terminal HEAT" evidence="1">
    <location>
        <begin position="5"/>
        <end position="216"/>
    </location>
</feature>
<dbReference type="InterPro" id="IPR011989">
    <property type="entry name" value="ARM-like"/>
</dbReference>
<keyword evidence="3" id="KW-1185">Reference proteome</keyword>
<accession>A0A0N4VVP6</accession>
<sequence length="426" mass="47400">MQKEVVSVLAAVAELIKERNGSETDVEYFAALITTLEGSPLSEPSRTAAVAFLLQLIVKKVPKEVLQSQFTKIVQVLYTKMLENSESSEGSALKYLLSVLGVVLRAQPAGVWNVANTKNMVVSVASLCAHEKPWVRTMARRVVRAVLTDPITAMDNGLHPASPSVGMFIQQQLQSALSSKNGETTAMRYLCLLEGVMHKMPSPLFKQLAENILSSFAIADPMVKCSALQCLHRCLQRQPCDAALPVETNVLLVKALKQLSPPYEDITVCAYWMQALAEAHVCLTAKDPHRCYSLLPATLELMVKLFDTGDEQLAQLTYQILARLIERSVQDNEECAKSLLSLLDRALNVHSTTVWKYVLRSQMRLYESAGAGIIGEEFEKALKTLALLRESDECFCKQELDFVSGFPRFPRRYLFDLIHEICCNVS</sequence>
<dbReference type="Pfam" id="PF25772">
    <property type="entry name" value="HEAT_RRP12_N"/>
    <property type="match status" value="1"/>
</dbReference>
<dbReference type="OrthoDB" id="5835741at2759"/>
<dbReference type="InterPro" id="IPR057860">
    <property type="entry name" value="HEAT_RRP12_N"/>
</dbReference>
<dbReference type="Gene3D" id="1.25.10.10">
    <property type="entry name" value="Leucine-rich Repeat Variant"/>
    <property type="match status" value="1"/>
</dbReference>
<reference evidence="2 3" key="2">
    <citation type="submission" date="2018-11" db="EMBL/GenBank/DDBJ databases">
        <authorList>
            <consortium name="Pathogen Informatics"/>
        </authorList>
    </citation>
    <scope>NUCLEOTIDE SEQUENCE [LARGE SCALE GENOMIC DNA]</scope>
    <source>
        <strain evidence="2 3">MHpl1</strain>
    </source>
</reference>
<dbReference type="EMBL" id="UZAF01001764">
    <property type="protein sequence ID" value="VDO09148.1"/>
    <property type="molecule type" value="Genomic_DNA"/>
</dbReference>
<proteinExistence type="predicted"/>
<dbReference type="STRING" id="6290.A0A0N4VVP6"/>
<protein>
    <submittedName>
        <fullName evidence="4">NUC173 domain-containing protein</fullName>
    </submittedName>
</protein>